<proteinExistence type="predicted"/>
<organism evidence="3 4">
    <name type="scientific">Blyttiomyces helicus</name>
    <dbReference type="NCBI Taxonomy" id="388810"/>
    <lineage>
        <taxon>Eukaryota</taxon>
        <taxon>Fungi</taxon>
        <taxon>Fungi incertae sedis</taxon>
        <taxon>Chytridiomycota</taxon>
        <taxon>Chytridiomycota incertae sedis</taxon>
        <taxon>Chytridiomycetes</taxon>
        <taxon>Chytridiomycetes incertae sedis</taxon>
        <taxon>Blyttiomyces</taxon>
    </lineage>
</organism>
<dbReference type="EMBL" id="KZ995128">
    <property type="protein sequence ID" value="RKO91305.1"/>
    <property type="molecule type" value="Genomic_DNA"/>
</dbReference>
<dbReference type="GO" id="GO:0008298">
    <property type="term" value="P:intracellular mRNA localization"/>
    <property type="evidence" value="ECO:0007669"/>
    <property type="project" value="TreeGrafter"/>
</dbReference>
<dbReference type="AlphaFoldDB" id="A0A4P9WH86"/>
<evidence type="ECO:0000313" key="3">
    <source>
        <dbReference type="EMBL" id="RKO91305.1"/>
    </source>
</evidence>
<dbReference type="InterPro" id="IPR039604">
    <property type="entry name" value="Bfr1"/>
</dbReference>
<evidence type="ECO:0000256" key="1">
    <source>
        <dbReference type="SAM" id="Coils"/>
    </source>
</evidence>
<feature type="coiled-coil region" evidence="1">
    <location>
        <begin position="287"/>
        <end position="321"/>
    </location>
</feature>
<dbReference type="GO" id="GO:1990904">
    <property type="term" value="C:ribonucleoprotein complex"/>
    <property type="evidence" value="ECO:0007669"/>
    <property type="project" value="TreeGrafter"/>
</dbReference>
<dbReference type="GO" id="GO:0003729">
    <property type="term" value="F:mRNA binding"/>
    <property type="evidence" value="ECO:0007669"/>
    <property type="project" value="TreeGrafter"/>
</dbReference>
<dbReference type="PANTHER" id="PTHR31027">
    <property type="entry name" value="NUCLEAR SEGREGATION PROTEIN BFR1"/>
    <property type="match status" value="1"/>
</dbReference>
<feature type="region of interest" description="Disordered" evidence="2">
    <location>
        <begin position="228"/>
        <end position="248"/>
    </location>
</feature>
<dbReference type="Proteomes" id="UP000269721">
    <property type="component" value="Unassembled WGS sequence"/>
</dbReference>
<dbReference type="PANTHER" id="PTHR31027:SF2">
    <property type="entry name" value="LEBERCILIN DOMAIN-CONTAINING PROTEIN"/>
    <property type="match status" value="1"/>
</dbReference>
<dbReference type="OrthoDB" id="2195113at2759"/>
<name>A0A4P9WH86_9FUNG</name>
<protein>
    <submittedName>
        <fullName evidence="3">Uncharacterized protein</fullName>
    </submittedName>
</protein>
<sequence>LEQQLATGSAKLIEEKRMVAEISNLRKSKKILEGFSGHVSTAEAEKAKLDSLRDSLTAIDPQRDAIRTEIDSLKSQLAALDGERKGKMENYGELADARKAAKSALDAEFDKLRALRTENRKQKDEWFAWQKEDRARKQEVYKARRMEENEARLTVQAEKEREAAEIPAFTDEINQCTALGKLLQSFVSGPARPETAPSSGSATPLSAPAIPDGAVLLKKKDEREEDFMVMGGGKKGKKGKKQPAPDKAKPFKLDFETIDQLIKFGLDLPVTANDIPATIAALDAKKTAFVDKQKEQTKANIEKAEAKIAALKAKVAAGEVIEAPVADPEV</sequence>
<keyword evidence="4" id="KW-1185">Reference proteome</keyword>
<feature type="non-terminal residue" evidence="3">
    <location>
        <position position="1"/>
    </location>
</feature>
<feature type="coiled-coil region" evidence="1">
    <location>
        <begin position="63"/>
        <end position="163"/>
    </location>
</feature>
<dbReference type="GO" id="GO:0005783">
    <property type="term" value="C:endoplasmic reticulum"/>
    <property type="evidence" value="ECO:0007669"/>
    <property type="project" value="TreeGrafter"/>
</dbReference>
<reference evidence="4" key="1">
    <citation type="journal article" date="2018" name="Nat. Microbiol.">
        <title>Leveraging single-cell genomics to expand the fungal tree of life.</title>
        <authorList>
            <person name="Ahrendt S.R."/>
            <person name="Quandt C.A."/>
            <person name="Ciobanu D."/>
            <person name="Clum A."/>
            <person name="Salamov A."/>
            <person name="Andreopoulos B."/>
            <person name="Cheng J.F."/>
            <person name="Woyke T."/>
            <person name="Pelin A."/>
            <person name="Henrissat B."/>
            <person name="Reynolds N.K."/>
            <person name="Benny G.L."/>
            <person name="Smith M.E."/>
            <person name="James T.Y."/>
            <person name="Grigoriev I.V."/>
        </authorList>
    </citation>
    <scope>NUCLEOTIDE SEQUENCE [LARGE SCALE GENOMIC DNA]</scope>
</reference>
<evidence type="ECO:0000313" key="4">
    <source>
        <dbReference type="Proteomes" id="UP000269721"/>
    </source>
</evidence>
<feature type="region of interest" description="Disordered" evidence="2">
    <location>
        <begin position="188"/>
        <end position="214"/>
    </location>
</feature>
<evidence type="ECO:0000256" key="2">
    <source>
        <dbReference type="SAM" id="MobiDB-lite"/>
    </source>
</evidence>
<keyword evidence="1" id="KW-0175">Coiled coil</keyword>
<dbReference type="GO" id="GO:0042175">
    <property type="term" value="C:nuclear outer membrane-endoplasmic reticulum membrane network"/>
    <property type="evidence" value="ECO:0007669"/>
    <property type="project" value="TreeGrafter"/>
</dbReference>
<gene>
    <name evidence="3" type="ORF">BDK51DRAFT_21211</name>
</gene>
<accession>A0A4P9WH86</accession>